<dbReference type="GO" id="GO:0008374">
    <property type="term" value="F:O-acyltransferase activity"/>
    <property type="evidence" value="ECO:0007669"/>
    <property type="project" value="TreeGrafter"/>
</dbReference>
<accession>A0A098VQ42</accession>
<comment type="caution">
    <text evidence="14">The sequence shown here is derived from an EMBL/GenBank/DDBJ whole genome shotgun (WGS) entry which is preliminary data.</text>
</comment>
<reference evidence="14 15" key="1">
    <citation type="submission" date="2014-04" db="EMBL/GenBank/DDBJ databases">
        <title>A new species of microsporidia sheds light on the evolution of extreme parasitism.</title>
        <authorList>
            <person name="Haag K.L."/>
            <person name="James T.Y."/>
            <person name="Larsson R."/>
            <person name="Schaer T.M."/>
            <person name="Refardt D."/>
            <person name="Pombert J.-F."/>
            <person name="Ebert D."/>
        </authorList>
    </citation>
    <scope>NUCLEOTIDE SEQUENCE [LARGE SCALE GENOMIC DNA]</scope>
    <source>
        <strain evidence="14 15">UGP3</strain>
        <tissue evidence="14">Spores</tissue>
    </source>
</reference>
<keyword evidence="4" id="KW-1000">Mitochondrion outer membrane</keyword>
<dbReference type="PANTHER" id="PTHR12497">
    <property type="entry name" value="TAZ PROTEIN TAFAZZIN"/>
    <property type="match status" value="1"/>
</dbReference>
<dbReference type="GO" id="GO:0006644">
    <property type="term" value="P:phospholipid metabolic process"/>
    <property type="evidence" value="ECO:0007669"/>
    <property type="project" value="InterPro"/>
</dbReference>
<dbReference type="Proteomes" id="UP000029725">
    <property type="component" value="Unassembled WGS sequence"/>
</dbReference>
<dbReference type="RefSeq" id="XP_013237311.1">
    <property type="nucleotide sequence ID" value="XM_013381857.1"/>
</dbReference>
<dbReference type="EMBL" id="JMKJ01000466">
    <property type="protein sequence ID" value="KGG50884.1"/>
    <property type="molecule type" value="Genomic_DNA"/>
</dbReference>
<dbReference type="GO" id="GO:0005743">
    <property type="term" value="C:mitochondrial inner membrane"/>
    <property type="evidence" value="ECO:0007669"/>
    <property type="project" value="UniProtKB-SubCell"/>
</dbReference>
<proteinExistence type="inferred from homology"/>
<dbReference type="PANTHER" id="PTHR12497:SF0">
    <property type="entry name" value="TAFAZZIN"/>
    <property type="match status" value="1"/>
</dbReference>
<dbReference type="InterPro" id="IPR000872">
    <property type="entry name" value="Tafazzin"/>
</dbReference>
<evidence type="ECO:0000256" key="9">
    <source>
        <dbReference type="ARBA" id="ARBA00023315"/>
    </source>
</evidence>
<dbReference type="InterPro" id="IPR002123">
    <property type="entry name" value="Plipid/glycerol_acylTrfase"/>
</dbReference>
<evidence type="ECO:0000256" key="3">
    <source>
        <dbReference type="ARBA" id="ARBA00022679"/>
    </source>
</evidence>
<evidence type="ECO:0000256" key="4">
    <source>
        <dbReference type="ARBA" id="ARBA00022787"/>
    </source>
</evidence>
<comment type="similarity">
    <text evidence="2 12">Belongs to the taffazin family.</text>
</comment>
<keyword evidence="3" id="KW-0808">Transferase</keyword>
<gene>
    <name evidence="14" type="ORF">DI09_51p100</name>
</gene>
<keyword evidence="8" id="KW-0472">Membrane</keyword>
<evidence type="ECO:0000256" key="5">
    <source>
        <dbReference type="ARBA" id="ARBA00022792"/>
    </source>
</evidence>
<keyword evidence="9" id="KW-0012">Acyltransferase</keyword>
<evidence type="ECO:0000256" key="8">
    <source>
        <dbReference type="ARBA" id="ARBA00023136"/>
    </source>
</evidence>
<evidence type="ECO:0000256" key="2">
    <source>
        <dbReference type="ARBA" id="ARBA00010524"/>
    </source>
</evidence>
<dbReference type="SMART" id="SM00563">
    <property type="entry name" value="PlsC"/>
    <property type="match status" value="1"/>
</dbReference>
<name>A0A098VQ42_9MICR</name>
<evidence type="ECO:0000313" key="14">
    <source>
        <dbReference type="EMBL" id="KGG50884.1"/>
    </source>
</evidence>
<feature type="domain" description="Phospholipid/glycerol acyltransferase" evidence="13">
    <location>
        <begin position="1"/>
        <end position="125"/>
    </location>
</feature>
<evidence type="ECO:0000256" key="7">
    <source>
        <dbReference type="ARBA" id="ARBA00023128"/>
    </source>
</evidence>
<dbReference type="GeneID" id="25260224"/>
<dbReference type="OrthoDB" id="193467at2759"/>
<dbReference type="GO" id="GO:0005741">
    <property type="term" value="C:mitochondrial outer membrane"/>
    <property type="evidence" value="ECO:0007669"/>
    <property type="project" value="UniProtKB-SubCell"/>
</dbReference>
<dbReference type="Pfam" id="PF01553">
    <property type="entry name" value="Acyltransferase"/>
    <property type="match status" value="1"/>
</dbReference>
<dbReference type="SUPFAM" id="SSF69593">
    <property type="entry name" value="Glycerol-3-phosphate (1)-acyltransferase"/>
    <property type="match status" value="1"/>
</dbReference>
<evidence type="ECO:0000259" key="13">
    <source>
        <dbReference type="SMART" id="SM00563"/>
    </source>
</evidence>
<organism evidence="14 15">
    <name type="scientific">Mitosporidium daphniae</name>
    <dbReference type="NCBI Taxonomy" id="1485682"/>
    <lineage>
        <taxon>Eukaryota</taxon>
        <taxon>Fungi</taxon>
        <taxon>Fungi incertae sedis</taxon>
        <taxon>Microsporidia</taxon>
        <taxon>Mitosporidium</taxon>
    </lineage>
</organism>
<comment type="subcellular location">
    <subcellularLocation>
        <location evidence="1">Mitochondrion inner membrane</location>
        <topology evidence="1">Peripheral membrane protein</topology>
        <orientation evidence="1">Intermembrane side</orientation>
    </subcellularLocation>
    <subcellularLocation>
        <location evidence="10">Mitochondrion outer membrane</location>
        <topology evidence="10">Peripheral membrane protein</topology>
        <orientation evidence="10">Intermembrane side</orientation>
    </subcellularLocation>
</comment>
<evidence type="ECO:0000256" key="11">
    <source>
        <dbReference type="ARBA" id="ARBA00047906"/>
    </source>
</evidence>
<evidence type="ECO:0000256" key="6">
    <source>
        <dbReference type="ARBA" id="ARBA00023098"/>
    </source>
</evidence>
<evidence type="ECO:0000256" key="10">
    <source>
        <dbReference type="ARBA" id="ARBA00024323"/>
    </source>
</evidence>
<keyword evidence="7" id="KW-0496">Mitochondrion</keyword>
<dbReference type="AlphaFoldDB" id="A0A098VQ42"/>
<evidence type="ECO:0000256" key="1">
    <source>
        <dbReference type="ARBA" id="ARBA00004137"/>
    </source>
</evidence>
<dbReference type="HOGENOM" id="CLU_1396659_0_0_1"/>
<sequence>MIDDPFMWAWLPLVPLVVHPERTRWSLGAQDLLFRNAISRWFFSAGQVVPVFRAPGSFPTIAVKTAMQRLAENCWIHLFSEGHIYQNHNDAPVLPLKPGAAFLIAKHYESTGNAPIVIPMLLCAFQQFLPAHKIIPRFLSARTKLIISSPANSGITATFLRSLDRLNQRERIARISCELDRSVARIYARAMCETY</sequence>
<evidence type="ECO:0000313" key="15">
    <source>
        <dbReference type="Proteomes" id="UP000029725"/>
    </source>
</evidence>
<keyword evidence="15" id="KW-1185">Reference proteome</keyword>
<evidence type="ECO:0000256" key="12">
    <source>
        <dbReference type="RuleBase" id="RU365062"/>
    </source>
</evidence>
<protein>
    <recommendedName>
        <fullName evidence="12">Tafazzin family protein</fullName>
    </recommendedName>
</protein>
<dbReference type="VEuPathDB" id="MicrosporidiaDB:DI09_51p100"/>
<comment type="catalytic activity">
    <reaction evidence="11">
        <text>1'-[1,2-diacyl-sn-glycero-3-phospho],3'-[1-acyl-sn-glycero-3-phospho]-glycerol + a 1,2-diacyl-sn-glycero-3-phosphocholine = a cardiolipin + a 1-acyl-sn-glycero-3-phosphocholine</text>
        <dbReference type="Rhea" id="RHEA:33731"/>
        <dbReference type="ChEBI" id="CHEBI:57643"/>
        <dbReference type="ChEBI" id="CHEBI:58168"/>
        <dbReference type="ChEBI" id="CHEBI:62237"/>
        <dbReference type="ChEBI" id="CHEBI:64743"/>
    </reaction>
    <physiologicalReaction direction="left-to-right" evidence="11">
        <dbReference type="Rhea" id="RHEA:33732"/>
    </physiologicalReaction>
    <physiologicalReaction direction="right-to-left" evidence="11">
        <dbReference type="Rhea" id="RHEA:33733"/>
    </physiologicalReaction>
</comment>
<dbReference type="PRINTS" id="PR00979">
    <property type="entry name" value="TAFAZZIN"/>
</dbReference>
<keyword evidence="6" id="KW-0443">Lipid metabolism</keyword>
<keyword evidence="5" id="KW-0999">Mitochondrion inner membrane</keyword>